<dbReference type="PIRSF" id="PIRSF004919">
    <property type="entry name" value="TldD"/>
    <property type="match status" value="1"/>
</dbReference>
<dbReference type="Gene3D" id="3.30.2290.10">
    <property type="entry name" value="PmbA/TldD superfamily"/>
    <property type="match status" value="1"/>
</dbReference>
<dbReference type="GO" id="GO:0008237">
    <property type="term" value="F:metallopeptidase activity"/>
    <property type="evidence" value="ECO:0007669"/>
    <property type="project" value="UniProtKB-KW"/>
</dbReference>
<sequence length="459" mass="50525">MKTIDLCQYKELFSVYTELRVQNNSELNITFVNGNIVKNSQSSTSGVSARAYLNGAWGFASHAEISDETIKKVIKEATDNAKFLDTKVNKRKGPLPSRPASIEKDFSTKKSRLTQKELIHFLKEIDEMISRKYPKIASRKIFLNTLNIEKYLLTSDGSYLKAMIPRSNIYISLSLIKNGEPVTITDAYGGRGQFEDVFSSPSDFEEKIDELYRHLVNKSEGVLPEPGIKTCIIDADIAGVLAHEAIGHTVEADLVLGGSVAYGKIGEQVASPLISIIDFANTCFDETCPVPVFIDDEGTEAKDAILIENGVLKSYMHNKESAQYFGVEPTGNARAYLFSDEPLIRMRNTAILPGNDTLEKMIESIDDGYYLVKASNGQADTTSEFMFGVTLGYEIKNGKLGRAIKDTTISGVAFDVLKTVTMVSNEIKWISSGWCGKKQPMPVGMAGPAIKCQINIGGR</sequence>
<evidence type="ECO:0000256" key="3">
    <source>
        <dbReference type="ARBA" id="ARBA00022801"/>
    </source>
</evidence>
<dbReference type="Pfam" id="PF19289">
    <property type="entry name" value="PmbA_TldD_3rd"/>
    <property type="match status" value="1"/>
</dbReference>
<comment type="caution">
    <text evidence="8">The sequence shown here is derived from an EMBL/GenBank/DDBJ whole genome shotgun (WGS) entry which is preliminary data.</text>
</comment>
<evidence type="ECO:0000256" key="1">
    <source>
        <dbReference type="ARBA" id="ARBA00005836"/>
    </source>
</evidence>
<dbReference type="InterPro" id="IPR025502">
    <property type="entry name" value="TldD"/>
</dbReference>
<evidence type="ECO:0000259" key="5">
    <source>
        <dbReference type="Pfam" id="PF01523"/>
    </source>
</evidence>
<feature type="domain" description="Metalloprotease TldD/E C-terminal" evidence="6">
    <location>
        <begin position="230"/>
        <end position="453"/>
    </location>
</feature>
<gene>
    <name evidence="8" type="ORF">O163_02695</name>
</gene>
<dbReference type="InterPro" id="IPR035068">
    <property type="entry name" value="TldD/PmbA_N"/>
</dbReference>
<dbReference type="InterPro" id="IPR045569">
    <property type="entry name" value="Metalloprtase-TldD/E_C"/>
</dbReference>
<reference evidence="8 9" key="1">
    <citation type="journal article" date="2013" name="Genome Announc.">
        <title>Draft Genome Sequence of an Anaerobic and Extremophilic Bacterium, Caldanaerobacter yonseiensis, Isolated from a Geothermal Hot Stream.</title>
        <authorList>
            <person name="Lee S.J."/>
            <person name="Lee Y.J."/>
            <person name="Park G.S."/>
            <person name="Kim B.C."/>
            <person name="Lee S.J."/>
            <person name="Shin J.H."/>
            <person name="Lee D.W."/>
        </authorList>
    </citation>
    <scope>NUCLEOTIDE SEQUENCE [LARGE SCALE GENOMIC DNA]</scope>
    <source>
        <strain evidence="8 9">KB-1</strain>
    </source>
</reference>
<dbReference type="GO" id="GO:0005829">
    <property type="term" value="C:cytosol"/>
    <property type="evidence" value="ECO:0007669"/>
    <property type="project" value="TreeGrafter"/>
</dbReference>
<proteinExistence type="inferred from homology"/>
<dbReference type="RefSeq" id="WP_022587297.1">
    <property type="nucleotide sequence ID" value="NZ_AXDC01000004.1"/>
</dbReference>
<feature type="domain" description="Metalloprotease TldD/E N-terminal" evidence="5">
    <location>
        <begin position="18"/>
        <end position="81"/>
    </location>
</feature>
<comment type="similarity">
    <text evidence="1">Belongs to the peptidase U62 family.</text>
</comment>
<dbReference type="InterPro" id="IPR045570">
    <property type="entry name" value="Metalloprtase-TldD/E_cen_dom"/>
</dbReference>
<name>U5CVH0_CALSX</name>
<dbReference type="PANTHER" id="PTHR30624">
    <property type="entry name" value="UNCHARACTERIZED PROTEIN TLDD AND PMBA"/>
    <property type="match status" value="1"/>
</dbReference>
<dbReference type="Proteomes" id="UP000016856">
    <property type="component" value="Unassembled WGS sequence"/>
</dbReference>
<dbReference type="InterPro" id="IPR036059">
    <property type="entry name" value="TldD/PmbA_sf"/>
</dbReference>
<dbReference type="GO" id="GO:0006508">
    <property type="term" value="P:proteolysis"/>
    <property type="evidence" value="ECO:0007669"/>
    <property type="project" value="UniProtKB-KW"/>
</dbReference>
<accession>U5CVH0</accession>
<keyword evidence="4" id="KW-0482">Metalloprotease</keyword>
<evidence type="ECO:0000313" key="8">
    <source>
        <dbReference type="EMBL" id="ERM92956.1"/>
    </source>
</evidence>
<evidence type="ECO:0000256" key="4">
    <source>
        <dbReference type="ARBA" id="ARBA00023049"/>
    </source>
</evidence>
<evidence type="ECO:0000256" key="2">
    <source>
        <dbReference type="ARBA" id="ARBA00022670"/>
    </source>
</evidence>
<organism evidence="8 9">
    <name type="scientific">Caldanaerobacter subterraneus subsp. yonseiensis KB-1</name>
    <dbReference type="NCBI Taxonomy" id="1388761"/>
    <lineage>
        <taxon>Bacteria</taxon>
        <taxon>Bacillati</taxon>
        <taxon>Bacillota</taxon>
        <taxon>Clostridia</taxon>
        <taxon>Thermoanaerobacterales</taxon>
        <taxon>Thermoanaerobacteraceae</taxon>
        <taxon>Caldanaerobacter</taxon>
    </lineage>
</organism>
<keyword evidence="2" id="KW-0645">Protease</keyword>
<dbReference type="Pfam" id="PF19290">
    <property type="entry name" value="PmbA_TldD_2nd"/>
    <property type="match status" value="1"/>
</dbReference>
<evidence type="ECO:0000259" key="6">
    <source>
        <dbReference type="Pfam" id="PF19289"/>
    </source>
</evidence>
<dbReference type="PATRIC" id="fig|1388761.3.peg.538"/>
<protein>
    <submittedName>
        <fullName evidence="8">Peptidase</fullName>
    </submittedName>
</protein>
<dbReference type="EMBL" id="AXDC01000004">
    <property type="protein sequence ID" value="ERM92956.1"/>
    <property type="molecule type" value="Genomic_DNA"/>
</dbReference>
<dbReference type="Pfam" id="PF01523">
    <property type="entry name" value="PmbA_TldD_1st"/>
    <property type="match status" value="1"/>
</dbReference>
<evidence type="ECO:0000313" key="9">
    <source>
        <dbReference type="Proteomes" id="UP000016856"/>
    </source>
</evidence>
<dbReference type="SUPFAM" id="SSF111283">
    <property type="entry name" value="Putative modulator of DNA gyrase, PmbA/TldD"/>
    <property type="match status" value="1"/>
</dbReference>
<dbReference type="PANTHER" id="PTHR30624:SF0">
    <property type="entry name" value="METALLOPROTEASE SLR0863"/>
    <property type="match status" value="1"/>
</dbReference>
<dbReference type="AlphaFoldDB" id="U5CVH0"/>
<dbReference type="InterPro" id="IPR051463">
    <property type="entry name" value="Peptidase_U62_metallo"/>
</dbReference>
<dbReference type="InterPro" id="IPR002510">
    <property type="entry name" value="Metalloprtase-TldD/E_N"/>
</dbReference>
<evidence type="ECO:0000259" key="7">
    <source>
        <dbReference type="Pfam" id="PF19290"/>
    </source>
</evidence>
<feature type="domain" description="Metalloprotease TldD/E central" evidence="7">
    <location>
        <begin position="113"/>
        <end position="199"/>
    </location>
</feature>
<keyword evidence="3" id="KW-0378">Hydrolase</keyword>